<reference evidence="2" key="1">
    <citation type="submission" date="2020-03" db="EMBL/GenBank/DDBJ databases">
        <title>Castanea mollissima Vanexum genome sequencing.</title>
        <authorList>
            <person name="Staton M."/>
        </authorList>
    </citation>
    <scope>NUCLEOTIDE SEQUENCE</scope>
    <source>
        <tissue evidence="2">Leaf</tissue>
    </source>
</reference>
<dbReference type="AlphaFoldDB" id="A0A8J4R6I5"/>
<feature type="compositionally biased region" description="Polar residues" evidence="1">
    <location>
        <begin position="89"/>
        <end position="107"/>
    </location>
</feature>
<evidence type="ECO:0000313" key="3">
    <source>
        <dbReference type="Proteomes" id="UP000737018"/>
    </source>
</evidence>
<feature type="compositionally biased region" description="Basic and acidic residues" evidence="1">
    <location>
        <begin position="120"/>
        <end position="134"/>
    </location>
</feature>
<comment type="caution">
    <text evidence="2">The sequence shown here is derived from an EMBL/GenBank/DDBJ whole genome shotgun (WGS) entry which is preliminary data.</text>
</comment>
<gene>
    <name evidence="2" type="ORF">CMV_016682</name>
</gene>
<name>A0A8J4R6I5_9ROSI</name>
<evidence type="ECO:0000313" key="2">
    <source>
        <dbReference type="EMBL" id="KAF3958418.1"/>
    </source>
</evidence>
<feature type="region of interest" description="Disordered" evidence="1">
    <location>
        <begin position="89"/>
        <end position="134"/>
    </location>
</feature>
<evidence type="ECO:0000256" key="1">
    <source>
        <dbReference type="SAM" id="MobiDB-lite"/>
    </source>
</evidence>
<dbReference type="Proteomes" id="UP000737018">
    <property type="component" value="Unassembled WGS sequence"/>
</dbReference>
<sequence length="134" mass="15112">MDQYSGRSNRGEKNSKHAEFGLFLSEPPGLTHQIDNLVNNIGIGVGIRPIDLNLDEVEGEQFEDEIESRLDDFGIARFESENDRLEMDSSLSKTNSQVKTHLQNPSLTVGGYKESHRNKREIGLREEAGLRGKR</sequence>
<accession>A0A8J4R6I5</accession>
<proteinExistence type="predicted"/>
<keyword evidence="3" id="KW-1185">Reference proteome</keyword>
<dbReference type="EMBL" id="JRKL02002566">
    <property type="protein sequence ID" value="KAF3958418.1"/>
    <property type="molecule type" value="Genomic_DNA"/>
</dbReference>
<organism evidence="2 3">
    <name type="scientific">Castanea mollissima</name>
    <name type="common">Chinese chestnut</name>
    <dbReference type="NCBI Taxonomy" id="60419"/>
    <lineage>
        <taxon>Eukaryota</taxon>
        <taxon>Viridiplantae</taxon>
        <taxon>Streptophyta</taxon>
        <taxon>Embryophyta</taxon>
        <taxon>Tracheophyta</taxon>
        <taxon>Spermatophyta</taxon>
        <taxon>Magnoliopsida</taxon>
        <taxon>eudicotyledons</taxon>
        <taxon>Gunneridae</taxon>
        <taxon>Pentapetalae</taxon>
        <taxon>rosids</taxon>
        <taxon>fabids</taxon>
        <taxon>Fagales</taxon>
        <taxon>Fagaceae</taxon>
        <taxon>Castanea</taxon>
    </lineage>
</organism>
<protein>
    <submittedName>
        <fullName evidence="2">Uncharacterized protein</fullName>
    </submittedName>
</protein>